<keyword evidence="2" id="KW-0732">Signal</keyword>
<name>A0ABU0YMU7_9PROT</name>
<accession>A0ABU0YMU7</accession>
<evidence type="ECO:0000313" key="4">
    <source>
        <dbReference type="EMBL" id="MDQ7249032.1"/>
    </source>
</evidence>
<feature type="compositionally biased region" description="Acidic residues" evidence="1">
    <location>
        <begin position="237"/>
        <end position="249"/>
    </location>
</feature>
<feature type="domain" description="FecR protein" evidence="3">
    <location>
        <begin position="61"/>
        <end position="161"/>
    </location>
</feature>
<dbReference type="Proteomes" id="UP001230156">
    <property type="component" value="Unassembled WGS sequence"/>
</dbReference>
<sequence length="249" mass="26026">MKKIMTVAAVAAAALSLVHAGAADTMEVGALAEVRQNVYGVPPQGRETPKHRGDAVAFQETLETLEDSGALVRFIDDSKLTLGAKSKVQIDAFVFDPKKAKGNALIEISVGTLRWVTGDMPKGETVIRTPTATLTLRGTDVVVHVHPDGTTDTTVHDGKVEAHNTVTNEVTNLVPGDGATLGEGGTTRFDNDEDPDLDDGTGKRQNDDPPEHRRSDSVQTARPGPSEPAGGGYSGGDDGDDGDEGCGCL</sequence>
<gene>
    <name evidence="4" type="ORF">Q8A70_15200</name>
</gene>
<evidence type="ECO:0000259" key="3">
    <source>
        <dbReference type="Pfam" id="PF04773"/>
    </source>
</evidence>
<dbReference type="RefSeq" id="WP_379956557.1">
    <property type="nucleotide sequence ID" value="NZ_JAUYVI010000004.1"/>
</dbReference>
<protein>
    <submittedName>
        <fullName evidence="4">FecR domain-containing protein</fullName>
    </submittedName>
</protein>
<dbReference type="Pfam" id="PF04773">
    <property type="entry name" value="FecR"/>
    <property type="match status" value="1"/>
</dbReference>
<reference evidence="5" key="1">
    <citation type="submission" date="2023-08" db="EMBL/GenBank/DDBJ databases">
        <title>Rhodospirillaceae gen. nov., a novel taxon isolated from the Yangtze River Yuezi River estuary sludge.</title>
        <authorList>
            <person name="Ruan L."/>
        </authorList>
    </citation>
    <scope>NUCLEOTIDE SEQUENCE [LARGE SCALE GENOMIC DNA]</scope>
    <source>
        <strain evidence="5">R-7</strain>
    </source>
</reference>
<keyword evidence="5" id="KW-1185">Reference proteome</keyword>
<dbReference type="InterPro" id="IPR006860">
    <property type="entry name" value="FecR"/>
</dbReference>
<dbReference type="EMBL" id="JAUYVI010000004">
    <property type="protein sequence ID" value="MDQ7249032.1"/>
    <property type="molecule type" value="Genomic_DNA"/>
</dbReference>
<proteinExistence type="predicted"/>
<comment type="caution">
    <text evidence="4">The sequence shown here is derived from an EMBL/GenBank/DDBJ whole genome shotgun (WGS) entry which is preliminary data.</text>
</comment>
<feature type="region of interest" description="Disordered" evidence="1">
    <location>
        <begin position="171"/>
        <end position="249"/>
    </location>
</feature>
<dbReference type="PANTHER" id="PTHR38731">
    <property type="entry name" value="LIPL45-RELATED LIPOPROTEIN-RELATED"/>
    <property type="match status" value="1"/>
</dbReference>
<organism evidence="4 5">
    <name type="scientific">Dongia sedimenti</name>
    <dbReference type="NCBI Taxonomy" id="3064282"/>
    <lineage>
        <taxon>Bacteria</taxon>
        <taxon>Pseudomonadati</taxon>
        <taxon>Pseudomonadota</taxon>
        <taxon>Alphaproteobacteria</taxon>
        <taxon>Rhodospirillales</taxon>
        <taxon>Dongiaceae</taxon>
        <taxon>Dongia</taxon>
    </lineage>
</organism>
<evidence type="ECO:0000256" key="2">
    <source>
        <dbReference type="SAM" id="SignalP"/>
    </source>
</evidence>
<feature type="chain" id="PRO_5045763174" evidence="2">
    <location>
        <begin position="23"/>
        <end position="249"/>
    </location>
</feature>
<feature type="compositionally biased region" description="Basic and acidic residues" evidence="1">
    <location>
        <begin position="200"/>
        <end position="216"/>
    </location>
</feature>
<evidence type="ECO:0000313" key="5">
    <source>
        <dbReference type="Proteomes" id="UP001230156"/>
    </source>
</evidence>
<dbReference type="Gene3D" id="2.60.120.1440">
    <property type="match status" value="1"/>
</dbReference>
<feature type="signal peptide" evidence="2">
    <location>
        <begin position="1"/>
        <end position="22"/>
    </location>
</feature>
<evidence type="ECO:0000256" key="1">
    <source>
        <dbReference type="SAM" id="MobiDB-lite"/>
    </source>
</evidence>